<dbReference type="EMBL" id="JAKEVY010000005">
    <property type="protein sequence ID" value="MCF1716657.1"/>
    <property type="molecule type" value="Genomic_DNA"/>
</dbReference>
<dbReference type="InterPro" id="IPR043129">
    <property type="entry name" value="ATPase_NBD"/>
</dbReference>
<name>A0ABS9BMB4_9BACT</name>
<evidence type="ECO:0000313" key="2">
    <source>
        <dbReference type="Proteomes" id="UP001200145"/>
    </source>
</evidence>
<sequence length="367" mass="39115">MVYNVIGLMSGSSLDGLDIVFVQFHATGGNWSMEVQQAATYPYPAEWEEKLRNCTSLSAQDYLLLHSEYGHYTGQQVNRFIEEFGLEHKVHMIASHGHTSFHMPSKGMTAQLGDGAAIAAETRLPVISDLRAMDVAAGGEGAPIVPIGEKLLFGDTAFLLNIGGIANLSIKKADGYIAFDSCAANRVLNMLAQDAGKAYDENGALAASGLINEALLSRLGAMAFYAQEYPKSLANSFGIEQVYPLVKAAGLSDADALHTYTQHIAIQIAKDLKQAAAKEGIATEGQQLLITGGGAYNGFLVDCLKQQLAPLGVTAQVPDSTLVEFKEAIIMALIGVLRWREEYTVLASVTGASRNTIGGALWLGNDA</sequence>
<comment type="caution">
    <text evidence="1">The sequence shown here is derived from an EMBL/GenBank/DDBJ whole genome shotgun (WGS) entry which is preliminary data.</text>
</comment>
<protein>
    <submittedName>
        <fullName evidence="1">Anhydro-N-acetylmuramic acid kinase</fullName>
        <ecNumber evidence="1">2.7.1.170</ecNumber>
    </submittedName>
</protein>
<reference evidence="1 2" key="1">
    <citation type="submission" date="2022-01" db="EMBL/GenBank/DDBJ databases">
        <title>Flavihumibacter sp. nov., isolated from sediment of a river.</title>
        <authorList>
            <person name="Liu H."/>
        </authorList>
    </citation>
    <scope>NUCLEOTIDE SEQUENCE [LARGE SCALE GENOMIC DNA]</scope>
    <source>
        <strain evidence="1 2">RY-1</strain>
    </source>
</reference>
<dbReference type="Proteomes" id="UP001200145">
    <property type="component" value="Unassembled WGS sequence"/>
</dbReference>
<dbReference type="PANTHER" id="PTHR30605:SF0">
    <property type="entry name" value="ANHYDRO-N-ACETYLMURAMIC ACID KINASE"/>
    <property type="match status" value="1"/>
</dbReference>
<dbReference type="SUPFAM" id="SSF53067">
    <property type="entry name" value="Actin-like ATPase domain"/>
    <property type="match status" value="1"/>
</dbReference>
<keyword evidence="1" id="KW-0418">Kinase</keyword>
<gene>
    <name evidence="1" type="ORF">L0U88_18595</name>
</gene>
<dbReference type="InterPro" id="IPR005338">
    <property type="entry name" value="Anhydro_N_Ac-Mur_kinase"/>
</dbReference>
<dbReference type="EC" id="2.7.1.170" evidence="1"/>
<dbReference type="RefSeq" id="WP_234868008.1">
    <property type="nucleotide sequence ID" value="NZ_JAKEVY010000005.1"/>
</dbReference>
<keyword evidence="1" id="KW-0808">Transferase</keyword>
<dbReference type="GO" id="GO:0016301">
    <property type="term" value="F:kinase activity"/>
    <property type="evidence" value="ECO:0007669"/>
    <property type="project" value="UniProtKB-KW"/>
</dbReference>
<proteinExistence type="predicted"/>
<dbReference type="NCBIfam" id="NF007144">
    <property type="entry name" value="PRK09585.2-3"/>
    <property type="match status" value="1"/>
</dbReference>
<accession>A0ABS9BMB4</accession>
<dbReference type="Gene3D" id="3.30.420.40">
    <property type="match status" value="2"/>
</dbReference>
<keyword evidence="2" id="KW-1185">Reference proteome</keyword>
<evidence type="ECO:0000313" key="1">
    <source>
        <dbReference type="EMBL" id="MCF1716657.1"/>
    </source>
</evidence>
<dbReference type="Pfam" id="PF03702">
    <property type="entry name" value="AnmK"/>
    <property type="match status" value="1"/>
</dbReference>
<dbReference type="PANTHER" id="PTHR30605">
    <property type="entry name" value="ANHYDRO-N-ACETYLMURAMIC ACID KINASE"/>
    <property type="match status" value="1"/>
</dbReference>
<organism evidence="1 2">
    <name type="scientific">Flavihumibacter fluminis</name>
    <dbReference type="NCBI Taxonomy" id="2909236"/>
    <lineage>
        <taxon>Bacteria</taxon>
        <taxon>Pseudomonadati</taxon>
        <taxon>Bacteroidota</taxon>
        <taxon>Chitinophagia</taxon>
        <taxon>Chitinophagales</taxon>
        <taxon>Chitinophagaceae</taxon>
        <taxon>Flavihumibacter</taxon>
    </lineage>
</organism>